<dbReference type="PANTHER" id="PTHR43527">
    <property type="entry name" value="4-DIPHOSPHOCYTIDYL-2-C-METHYL-D-ERYTHRITOL KINASE, CHLOROPLASTIC"/>
    <property type="match status" value="1"/>
</dbReference>
<evidence type="ECO:0000256" key="7">
    <source>
        <dbReference type="ARBA" id="ARBA00022840"/>
    </source>
</evidence>
<comment type="catalytic activity">
    <reaction evidence="10">
        <text>4-CDP-2-C-methyl-D-erythritol + ATP = 4-CDP-2-C-methyl-D-erythritol 2-phosphate + ADP + H(+)</text>
        <dbReference type="Rhea" id="RHEA:18437"/>
        <dbReference type="ChEBI" id="CHEBI:15378"/>
        <dbReference type="ChEBI" id="CHEBI:30616"/>
        <dbReference type="ChEBI" id="CHEBI:57823"/>
        <dbReference type="ChEBI" id="CHEBI:57919"/>
        <dbReference type="ChEBI" id="CHEBI:456216"/>
        <dbReference type="EC" id="2.7.1.148"/>
    </reaction>
</comment>
<proteinExistence type="inferred from homology"/>
<dbReference type="RefSeq" id="WP_120175870.1">
    <property type="nucleotide sequence ID" value="NZ_AP018786.1"/>
</dbReference>
<sequence>MTEACLGLPAPAKLNLFLHVTGRRPDGKHLLQSIFTLIDLADTVDLTLLPSGDVEREGVLTGPAEEDLCVRAARLLKERFRVGAGVRIRLEKRIPVGAGLGGGSSDAATVLIGLNRLWNLRLTRSELMALGVELGADVPFFLFGRNAFAEGIGEKLLPVELPDARYRLVWPGRGVSTGKIFSAPDLTRSTETRKIAVFSDSIRNRWPALPGHNDLEPVAARIEPAVQKALRMLSESGFEPRMTGSGSTVFAVEPEGAPKRSLNLPEGWLEFRVRSLPVHPLASWLTE</sequence>
<dbReference type="AlphaFoldDB" id="A0A2Z6I9D7"/>
<evidence type="ECO:0000256" key="4">
    <source>
        <dbReference type="ARBA" id="ARBA00022679"/>
    </source>
</evidence>
<keyword evidence="14" id="KW-1185">Reference proteome</keyword>
<dbReference type="PANTHER" id="PTHR43527:SF2">
    <property type="entry name" value="4-DIPHOSPHOCYTIDYL-2-C-METHYL-D-ERYTHRITOL KINASE, CHLOROPLASTIC"/>
    <property type="match status" value="1"/>
</dbReference>
<feature type="domain" description="GHMP kinase N-terminal" evidence="11">
    <location>
        <begin position="68"/>
        <end position="145"/>
    </location>
</feature>
<evidence type="ECO:0000259" key="11">
    <source>
        <dbReference type="Pfam" id="PF00288"/>
    </source>
</evidence>
<reference evidence="13 14" key="1">
    <citation type="journal article" date="2018" name="Int. J. Syst. Evol. Microbiol.">
        <title>Mesosutterella multiformis gen. nov., sp. nov., a member of the family Sutterellaceae and Sutterella megalosphaeroides sp. nov., isolated from human faeces.</title>
        <authorList>
            <person name="Sakamoto M."/>
            <person name="Ikeyama N."/>
            <person name="Kunihiro T."/>
            <person name="Iino T."/>
            <person name="Yuki M."/>
            <person name="Ohkuma M."/>
        </authorList>
    </citation>
    <scope>NUCLEOTIDE SEQUENCE [LARGE SCALE GENOMIC DNA]</scope>
    <source>
        <strain evidence="13 14">6FBBBH3</strain>
    </source>
</reference>
<protein>
    <recommendedName>
        <fullName evidence="3 10">4-diphosphocytidyl-2-C-methyl-D-erythritol kinase</fullName>
        <shortName evidence="10">CMK</shortName>
        <ecNumber evidence="2 10">2.7.1.148</ecNumber>
    </recommendedName>
    <alternativeName>
        <fullName evidence="9 10">4-(cytidine-5'-diphospho)-2-C-methyl-D-erythritol kinase</fullName>
    </alternativeName>
</protein>
<feature type="binding site" evidence="10">
    <location>
        <begin position="95"/>
        <end position="105"/>
    </location>
    <ligand>
        <name>ATP</name>
        <dbReference type="ChEBI" id="CHEBI:30616"/>
    </ligand>
</feature>
<dbReference type="NCBIfam" id="TIGR00154">
    <property type="entry name" value="ispE"/>
    <property type="match status" value="1"/>
</dbReference>
<name>A0A2Z6I9D7_9BURK</name>
<dbReference type="SUPFAM" id="SSF54211">
    <property type="entry name" value="Ribosomal protein S5 domain 2-like"/>
    <property type="match status" value="1"/>
</dbReference>
<evidence type="ECO:0000256" key="3">
    <source>
        <dbReference type="ARBA" id="ARBA00017473"/>
    </source>
</evidence>
<keyword evidence="4 10" id="KW-0808">Transferase</keyword>
<dbReference type="InterPro" id="IPR004424">
    <property type="entry name" value="IspE"/>
</dbReference>
<comment type="similarity">
    <text evidence="1 10">Belongs to the GHMP kinase family. IspE subfamily.</text>
</comment>
<dbReference type="SUPFAM" id="SSF55060">
    <property type="entry name" value="GHMP Kinase, C-terminal domain"/>
    <property type="match status" value="1"/>
</dbReference>
<comment type="pathway">
    <text evidence="10">Isoprenoid biosynthesis; isopentenyl diphosphate biosynthesis via DXP pathway; isopentenyl diphosphate from 1-deoxy-D-xylulose 5-phosphate: step 3/6.</text>
</comment>
<dbReference type="InterPro" id="IPR006204">
    <property type="entry name" value="GHMP_kinase_N_dom"/>
</dbReference>
<keyword evidence="5 10" id="KW-0547">Nucleotide-binding</keyword>
<dbReference type="EC" id="2.7.1.148" evidence="2 10"/>
<dbReference type="UniPathway" id="UPA00056">
    <property type="reaction ID" value="UER00094"/>
</dbReference>
<dbReference type="Pfam" id="PF08544">
    <property type="entry name" value="GHMP_kinases_C"/>
    <property type="match status" value="1"/>
</dbReference>
<evidence type="ECO:0000256" key="2">
    <source>
        <dbReference type="ARBA" id="ARBA00012052"/>
    </source>
</evidence>
<dbReference type="GO" id="GO:0050515">
    <property type="term" value="F:4-(cytidine 5'-diphospho)-2-C-methyl-D-erythritol kinase activity"/>
    <property type="evidence" value="ECO:0007669"/>
    <property type="project" value="UniProtKB-UniRule"/>
</dbReference>
<feature type="active site" evidence="10">
    <location>
        <position position="13"/>
    </location>
</feature>
<feature type="active site" evidence="10">
    <location>
        <position position="137"/>
    </location>
</feature>
<dbReference type="GO" id="GO:0016114">
    <property type="term" value="P:terpenoid biosynthetic process"/>
    <property type="evidence" value="ECO:0007669"/>
    <property type="project" value="UniProtKB-UniRule"/>
</dbReference>
<dbReference type="Gene3D" id="3.30.70.890">
    <property type="entry name" value="GHMP kinase, C-terminal domain"/>
    <property type="match status" value="1"/>
</dbReference>
<dbReference type="GO" id="GO:0005524">
    <property type="term" value="F:ATP binding"/>
    <property type="evidence" value="ECO:0007669"/>
    <property type="project" value="UniProtKB-UniRule"/>
</dbReference>
<dbReference type="OrthoDB" id="9809438at2"/>
<dbReference type="Gene3D" id="3.30.230.10">
    <property type="match status" value="1"/>
</dbReference>
<dbReference type="InterPro" id="IPR014721">
    <property type="entry name" value="Ribsml_uS5_D2-typ_fold_subgr"/>
</dbReference>
<dbReference type="HAMAP" id="MF_00061">
    <property type="entry name" value="IspE"/>
    <property type="match status" value="1"/>
</dbReference>
<dbReference type="EMBL" id="AP018786">
    <property type="protein sequence ID" value="BBF22207.1"/>
    <property type="molecule type" value="Genomic_DNA"/>
</dbReference>
<feature type="domain" description="GHMP kinase C-terminal" evidence="12">
    <location>
        <begin position="212"/>
        <end position="255"/>
    </location>
</feature>
<comment type="function">
    <text evidence="10">Catalyzes the phosphorylation of the position 2 hydroxy group of 4-diphosphocytidyl-2C-methyl-D-erythritol.</text>
</comment>
<dbReference type="InterPro" id="IPR036554">
    <property type="entry name" value="GHMP_kinase_C_sf"/>
</dbReference>
<dbReference type="GO" id="GO:0019288">
    <property type="term" value="P:isopentenyl diphosphate biosynthetic process, methylerythritol 4-phosphate pathway"/>
    <property type="evidence" value="ECO:0007669"/>
    <property type="project" value="UniProtKB-UniRule"/>
</dbReference>
<evidence type="ECO:0000259" key="12">
    <source>
        <dbReference type="Pfam" id="PF08544"/>
    </source>
</evidence>
<evidence type="ECO:0000313" key="14">
    <source>
        <dbReference type="Proteomes" id="UP000271003"/>
    </source>
</evidence>
<dbReference type="Proteomes" id="UP000271003">
    <property type="component" value="Chromosome"/>
</dbReference>
<evidence type="ECO:0000256" key="5">
    <source>
        <dbReference type="ARBA" id="ARBA00022741"/>
    </source>
</evidence>
<evidence type="ECO:0000256" key="10">
    <source>
        <dbReference type="HAMAP-Rule" id="MF_00061"/>
    </source>
</evidence>
<evidence type="ECO:0000256" key="1">
    <source>
        <dbReference type="ARBA" id="ARBA00009684"/>
    </source>
</evidence>
<evidence type="ECO:0000256" key="8">
    <source>
        <dbReference type="ARBA" id="ARBA00023229"/>
    </source>
</evidence>
<keyword evidence="7 10" id="KW-0067">ATP-binding</keyword>
<evidence type="ECO:0000313" key="13">
    <source>
        <dbReference type="EMBL" id="BBF22207.1"/>
    </source>
</evidence>
<dbReference type="InterPro" id="IPR020568">
    <property type="entry name" value="Ribosomal_Su5_D2-typ_SF"/>
</dbReference>
<organism evidence="13 14">
    <name type="scientific">Sutterella megalosphaeroides</name>
    <dbReference type="NCBI Taxonomy" id="2494234"/>
    <lineage>
        <taxon>Bacteria</taxon>
        <taxon>Pseudomonadati</taxon>
        <taxon>Pseudomonadota</taxon>
        <taxon>Betaproteobacteria</taxon>
        <taxon>Burkholderiales</taxon>
        <taxon>Sutterellaceae</taxon>
        <taxon>Sutterella</taxon>
    </lineage>
</organism>
<evidence type="ECO:0000256" key="9">
    <source>
        <dbReference type="ARBA" id="ARBA00032554"/>
    </source>
</evidence>
<keyword evidence="8 10" id="KW-0414">Isoprene biosynthesis</keyword>
<accession>A0A2Z6I9D7</accession>
<dbReference type="InterPro" id="IPR013750">
    <property type="entry name" value="GHMP_kinase_C_dom"/>
</dbReference>
<keyword evidence="6 10" id="KW-0418">Kinase</keyword>
<dbReference type="Pfam" id="PF00288">
    <property type="entry name" value="GHMP_kinases_N"/>
    <property type="match status" value="1"/>
</dbReference>
<dbReference type="KEGG" id="sutt:SUTMEG_00980"/>
<dbReference type="PIRSF" id="PIRSF010376">
    <property type="entry name" value="IspE"/>
    <property type="match status" value="1"/>
</dbReference>
<gene>
    <name evidence="10 13" type="primary">ispE</name>
    <name evidence="13" type="ORF">SUTMEG_00980</name>
</gene>
<evidence type="ECO:0000256" key="6">
    <source>
        <dbReference type="ARBA" id="ARBA00022777"/>
    </source>
</evidence>